<comment type="caution">
    <text evidence="1">The sequence shown here is derived from an EMBL/GenBank/DDBJ whole genome shotgun (WGS) entry which is preliminary data.</text>
</comment>
<name>A0ABW6LPM8_9ACTN</name>
<gene>
    <name evidence="1" type="ORF">ACFYM3_36920</name>
</gene>
<keyword evidence="2" id="KW-1185">Reference proteome</keyword>
<dbReference type="EMBL" id="JBIAFP010000030">
    <property type="protein sequence ID" value="MFE9230064.1"/>
    <property type="molecule type" value="Genomic_DNA"/>
</dbReference>
<dbReference type="Proteomes" id="UP001601288">
    <property type="component" value="Unassembled WGS sequence"/>
</dbReference>
<organism evidence="1 2">
    <name type="scientific">Streptomyces massasporeus</name>
    <dbReference type="NCBI Taxonomy" id="67324"/>
    <lineage>
        <taxon>Bacteria</taxon>
        <taxon>Bacillati</taxon>
        <taxon>Actinomycetota</taxon>
        <taxon>Actinomycetes</taxon>
        <taxon>Kitasatosporales</taxon>
        <taxon>Streptomycetaceae</taxon>
        <taxon>Streptomyces</taxon>
    </lineage>
</organism>
<dbReference type="RefSeq" id="WP_358289086.1">
    <property type="nucleotide sequence ID" value="NZ_JBEYGJ010000037.1"/>
</dbReference>
<evidence type="ECO:0000313" key="2">
    <source>
        <dbReference type="Proteomes" id="UP001601288"/>
    </source>
</evidence>
<proteinExistence type="predicted"/>
<reference evidence="1 2" key="1">
    <citation type="submission" date="2024-10" db="EMBL/GenBank/DDBJ databases">
        <title>The Natural Products Discovery Center: Release of the First 8490 Sequenced Strains for Exploring Actinobacteria Biosynthetic Diversity.</title>
        <authorList>
            <person name="Kalkreuter E."/>
            <person name="Kautsar S.A."/>
            <person name="Yang D."/>
            <person name="Bader C.D."/>
            <person name="Teijaro C.N."/>
            <person name="Fluegel L."/>
            <person name="Davis C.M."/>
            <person name="Simpson J.R."/>
            <person name="Lauterbach L."/>
            <person name="Steele A.D."/>
            <person name="Gui C."/>
            <person name="Meng S."/>
            <person name="Li G."/>
            <person name="Viehrig K."/>
            <person name="Ye F."/>
            <person name="Su P."/>
            <person name="Kiefer A.F."/>
            <person name="Nichols A."/>
            <person name="Cepeda A.J."/>
            <person name="Yan W."/>
            <person name="Fan B."/>
            <person name="Jiang Y."/>
            <person name="Adhikari A."/>
            <person name="Zheng C.-J."/>
            <person name="Schuster L."/>
            <person name="Cowan T.M."/>
            <person name="Smanski M.J."/>
            <person name="Chevrette M.G."/>
            <person name="De Carvalho L.P.S."/>
            <person name="Shen B."/>
        </authorList>
    </citation>
    <scope>NUCLEOTIDE SEQUENCE [LARGE SCALE GENOMIC DNA]</scope>
    <source>
        <strain evidence="1 2">NPDC007066</strain>
    </source>
</reference>
<evidence type="ECO:0000313" key="1">
    <source>
        <dbReference type="EMBL" id="MFE9230064.1"/>
    </source>
</evidence>
<protein>
    <submittedName>
        <fullName evidence="1">Uncharacterized protein</fullName>
    </submittedName>
</protein>
<sequence length="101" mass="10999">MATPVVLYRYRAISSVTPHEIKITVTSALAEHPYQHDYDPQATAASVLSDTLTSFGFASDGTTRYYLFHAGHEVPPETTVGELAGHAKALHLKLRTETTNG</sequence>
<accession>A0ABW6LPM8</accession>